<comment type="caution">
    <text evidence="2">The sequence shown here is derived from an EMBL/GenBank/DDBJ whole genome shotgun (WGS) entry which is preliminary data.</text>
</comment>
<dbReference type="InterPro" id="IPR056632">
    <property type="entry name" value="DUF7730"/>
</dbReference>
<evidence type="ECO:0000259" key="1">
    <source>
        <dbReference type="Pfam" id="PF24864"/>
    </source>
</evidence>
<evidence type="ECO:0000313" key="3">
    <source>
        <dbReference type="Proteomes" id="UP000799444"/>
    </source>
</evidence>
<dbReference type="EMBL" id="ML996122">
    <property type="protein sequence ID" value="KAF2736746.1"/>
    <property type="molecule type" value="Genomic_DNA"/>
</dbReference>
<dbReference type="AlphaFoldDB" id="A0A9P4R5B5"/>
<gene>
    <name evidence="2" type="ORF">EJ04DRAFT_575157</name>
</gene>
<proteinExistence type="predicted"/>
<feature type="domain" description="DUF7730" evidence="1">
    <location>
        <begin position="110"/>
        <end position="251"/>
    </location>
</feature>
<reference evidence="2" key="1">
    <citation type="journal article" date="2020" name="Stud. Mycol.">
        <title>101 Dothideomycetes genomes: a test case for predicting lifestyles and emergence of pathogens.</title>
        <authorList>
            <person name="Haridas S."/>
            <person name="Albert R."/>
            <person name="Binder M."/>
            <person name="Bloem J."/>
            <person name="Labutti K."/>
            <person name="Salamov A."/>
            <person name="Andreopoulos B."/>
            <person name="Baker S."/>
            <person name="Barry K."/>
            <person name="Bills G."/>
            <person name="Bluhm B."/>
            <person name="Cannon C."/>
            <person name="Castanera R."/>
            <person name="Culley D."/>
            <person name="Daum C."/>
            <person name="Ezra D."/>
            <person name="Gonzalez J."/>
            <person name="Henrissat B."/>
            <person name="Kuo A."/>
            <person name="Liang C."/>
            <person name="Lipzen A."/>
            <person name="Lutzoni F."/>
            <person name="Magnuson J."/>
            <person name="Mondo S."/>
            <person name="Nolan M."/>
            <person name="Ohm R."/>
            <person name="Pangilinan J."/>
            <person name="Park H.-J."/>
            <person name="Ramirez L."/>
            <person name="Alfaro M."/>
            <person name="Sun H."/>
            <person name="Tritt A."/>
            <person name="Yoshinaga Y."/>
            <person name="Zwiers L.-H."/>
            <person name="Turgeon B."/>
            <person name="Goodwin S."/>
            <person name="Spatafora J."/>
            <person name="Crous P."/>
            <person name="Grigoriev I."/>
        </authorList>
    </citation>
    <scope>NUCLEOTIDE SEQUENCE</scope>
    <source>
        <strain evidence="2">CBS 125425</strain>
    </source>
</reference>
<name>A0A9P4R5B5_9PLEO</name>
<dbReference type="PANTHER" id="PTHR38790">
    <property type="entry name" value="2EXR DOMAIN-CONTAINING PROTEIN-RELATED"/>
    <property type="match status" value="1"/>
</dbReference>
<accession>A0A9P4R5B5</accession>
<protein>
    <recommendedName>
        <fullName evidence="1">DUF7730 domain-containing protein</fullName>
    </recommendedName>
</protein>
<evidence type="ECO:0000313" key="2">
    <source>
        <dbReference type="EMBL" id="KAF2736746.1"/>
    </source>
</evidence>
<dbReference type="Proteomes" id="UP000799444">
    <property type="component" value="Unassembled WGS sequence"/>
</dbReference>
<keyword evidence="3" id="KW-1185">Reference proteome</keyword>
<dbReference type="Pfam" id="PF24864">
    <property type="entry name" value="DUF7730"/>
    <property type="match status" value="1"/>
</dbReference>
<organism evidence="2 3">
    <name type="scientific">Polyplosphaeria fusca</name>
    <dbReference type="NCBI Taxonomy" id="682080"/>
    <lineage>
        <taxon>Eukaryota</taxon>
        <taxon>Fungi</taxon>
        <taxon>Dikarya</taxon>
        <taxon>Ascomycota</taxon>
        <taxon>Pezizomycotina</taxon>
        <taxon>Dothideomycetes</taxon>
        <taxon>Pleosporomycetidae</taxon>
        <taxon>Pleosporales</taxon>
        <taxon>Tetraplosphaeriaceae</taxon>
        <taxon>Polyplosphaeria</taxon>
    </lineage>
</organism>
<dbReference type="OrthoDB" id="10256725at2759"/>
<sequence>MQPERGIDDIEVDEYIPPLRFLRVKYDHSQYYPRTDDEPIKERRVSFPRATRVRPVARLWDATKAIFSEPVPQHPLIEQFHLDRARDLYPQPFDHRRVRPQKRKPVGTDQLQPGFLQLPIELRLAIYDLLIPPETEIHILLLERKFLGVPCPKREQKWGEGCRCRIPPSFLDRSSGQRFVIRAQNNIATEPSMKIGINMLDLMLTCRLLYREISSLIYHILTFKFHTPDTFLVFASNLTNSSLQKIRFIFIDGRHLYVKLPGFTNPLTFLPASIRDRYPNAQRLPSPDNLNHPTYGLTSESAWMLPSAWGAACLKMSEMKGLRQIKVHLTKRMFWGLGRNIWEGTEWQDDEVDIFVLQPLLHVQKQLGALLKEFELVVDWPMNAGVVDWTASSGSAQKLRLNRVRVRKTTNLGYVQRHG</sequence>